<proteinExistence type="predicted"/>
<comment type="caution">
    <text evidence="2">The sequence shown here is derived from an EMBL/GenBank/DDBJ whole genome shotgun (WGS) entry which is preliminary data.</text>
</comment>
<feature type="region of interest" description="Disordered" evidence="1">
    <location>
        <begin position="1"/>
        <end position="30"/>
    </location>
</feature>
<feature type="compositionally biased region" description="Polar residues" evidence="1">
    <location>
        <begin position="12"/>
        <end position="22"/>
    </location>
</feature>
<protein>
    <submittedName>
        <fullName evidence="2">Uncharacterized protein</fullName>
    </submittedName>
</protein>
<evidence type="ECO:0000313" key="2">
    <source>
        <dbReference type="EMBL" id="KAJ8338472.1"/>
    </source>
</evidence>
<sequence length="105" mass="11523">MRRRTKAKLATNKASARATSGGPSEEERLRSLEERVQDTLTETQVTGVSGMDTLNTCEGVLGNWMYRCLLCKIANLTLNMSGDRVTGKSQQPLPPSAGRKLKLKN</sequence>
<evidence type="ECO:0000256" key="1">
    <source>
        <dbReference type="SAM" id="MobiDB-lite"/>
    </source>
</evidence>
<evidence type="ECO:0000313" key="3">
    <source>
        <dbReference type="Proteomes" id="UP001152622"/>
    </source>
</evidence>
<name>A0A9Q1EGP5_SYNKA</name>
<dbReference type="AlphaFoldDB" id="A0A9Q1EGP5"/>
<accession>A0A9Q1EGP5</accession>
<keyword evidence="3" id="KW-1185">Reference proteome</keyword>
<reference evidence="2" key="1">
    <citation type="journal article" date="2023" name="Science">
        <title>Genome structures resolve the early diversification of teleost fishes.</title>
        <authorList>
            <person name="Parey E."/>
            <person name="Louis A."/>
            <person name="Montfort J."/>
            <person name="Bouchez O."/>
            <person name="Roques C."/>
            <person name="Iampietro C."/>
            <person name="Lluch J."/>
            <person name="Castinel A."/>
            <person name="Donnadieu C."/>
            <person name="Desvignes T."/>
            <person name="Floi Bucao C."/>
            <person name="Jouanno E."/>
            <person name="Wen M."/>
            <person name="Mejri S."/>
            <person name="Dirks R."/>
            <person name="Jansen H."/>
            <person name="Henkel C."/>
            <person name="Chen W.J."/>
            <person name="Zahm M."/>
            <person name="Cabau C."/>
            <person name="Klopp C."/>
            <person name="Thompson A.W."/>
            <person name="Robinson-Rechavi M."/>
            <person name="Braasch I."/>
            <person name="Lecointre G."/>
            <person name="Bobe J."/>
            <person name="Postlethwait J.H."/>
            <person name="Berthelot C."/>
            <person name="Roest Crollius H."/>
            <person name="Guiguen Y."/>
        </authorList>
    </citation>
    <scope>NUCLEOTIDE SEQUENCE</scope>
    <source>
        <strain evidence="2">WJC10195</strain>
    </source>
</reference>
<dbReference type="Proteomes" id="UP001152622">
    <property type="component" value="Chromosome 18"/>
</dbReference>
<organism evidence="2 3">
    <name type="scientific">Synaphobranchus kaupii</name>
    <name type="common">Kaup's arrowtooth eel</name>
    <dbReference type="NCBI Taxonomy" id="118154"/>
    <lineage>
        <taxon>Eukaryota</taxon>
        <taxon>Metazoa</taxon>
        <taxon>Chordata</taxon>
        <taxon>Craniata</taxon>
        <taxon>Vertebrata</taxon>
        <taxon>Euteleostomi</taxon>
        <taxon>Actinopterygii</taxon>
        <taxon>Neopterygii</taxon>
        <taxon>Teleostei</taxon>
        <taxon>Anguilliformes</taxon>
        <taxon>Synaphobranchidae</taxon>
        <taxon>Synaphobranchus</taxon>
    </lineage>
</organism>
<gene>
    <name evidence="2" type="ORF">SKAU_G00374380</name>
</gene>
<dbReference type="EMBL" id="JAINUF010000018">
    <property type="protein sequence ID" value="KAJ8338472.1"/>
    <property type="molecule type" value="Genomic_DNA"/>
</dbReference>
<feature type="region of interest" description="Disordered" evidence="1">
    <location>
        <begin position="82"/>
        <end position="105"/>
    </location>
</feature>